<evidence type="ECO:0000256" key="3">
    <source>
        <dbReference type="ARBA" id="ARBA00022729"/>
    </source>
</evidence>
<name>A0ABT4PZ64_9MYCO</name>
<evidence type="ECO:0000256" key="1">
    <source>
        <dbReference type="ARBA" id="ARBA00004193"/>
    </source>
</evidence>
<organism evidence="8 9">
    <name type="scientific">Mycobacterium hippophais</name>
    <dbReference type="NCBI Taxonomy" id="3016340"/>
    <lineage>
        <taxon>Bacteria</taxon>
        <taxon>Bacillati</taxon>
        <taxon>Actinomycetota</taxon>
        <taxon>Actinomycetes</taxon>
        <taxon>Mycobacteriales</taxon>
        <taxon>Mycobacteriaceae</taxon>
        <taxon>Mycobacterium</taxon>
    </lineage>
</organism>
<proteinExistence type="predicted"/>
<dbReference type="Gene3D" id="3.30.2030.20">
    <property type="match status" value="1"/>
</dbReference>
<evidence type="ECO:0000256" key="4">
    <source>
        <dbReference type="ARBA" id="ARBA00023136"/>
    </source>
</evidence>
<keyword evidence="5" id="KW-0564">Palmitate</keyword>
<evidence type="ECO:0000256" key="6">
    <source>
        <dbReference type="ARBA" id="ARBA00023288"/>
    </source>
</evidence>
<keyword evidence="2" id="KW-1003">Cell membrane</keyword>
<dbReference type="InterPro" id="IPR032018">
    <property type="entry name" value="LppA/LppB/LprP"/>
</dbReference>
<comment type="caution">
    <text evidence="8">The sequence shown here is derived from an EMBL/GenBank/DDBJ whole genome shotgun (WGS) entry which is preliminary data.</text>
</comment>
<dbReference type="EMBL" id="JAPZPY010000013">
    <property type="protein sequence ID" value="MCZ8381866.1"/>
    <property type="molecule type" value="Genomic_DNA"/>
</dbReference>
<evidence type="ECO:0000313" key="9">
    <source>
        <dbReference type="Proteomes" id="UP001142153"/>
    </source>
</evidence>
<reference evidence="8" key="1">
    <citation type="submission" date="2022-12" db="EMBL/GenBank/DDBJ databases">
        <authorList>
            <person name="Deng Y."/>
            <person name="Zhang Y.-Q."/>
        </authorList>
    </citation>
    <scope>NUCLEOTIDE SEQUENCE</scope>
    <source>
        <strain evidence="8">CPCC 205372</strain>
    </source>
</reference>
<feature type="chain" id="PRO_5046822086" evidence="7">
    <location>
        <begin position="21"/>
        <end position="178"/>
    </location>
</feature>
<comment type="subcellular location">
    <subcellularLocation>
        <location evidence="1">Cell membrane</location>
        <topology evidence="1">Lipid-anchor</topology>
    </subcellularLocation>
</comment>
<keyword evidence="6 8" id="KW-0449">Lipoprotein</keyword>
<dbReference type="RefSeq" id="WP_269896361.1">
    <property type="nucleotide sequence ID" value="NZ_JAPZPY010000013.1"/>
</dbReference>
<sequence length="178" mass="18916">MTRRLSAVLLALFLAGCGGGDDGGGTSPTATEEVPVTSLDDLPDIDETRAQMLDLMERVKNEVVRLVPASAPWTWNRTESATDCTQEGTGEKGLSLSTRNLISDISFDDAQWAQVLPAVRRVAAEAGLTEVSPMVDSSRNHDVQISSEDGRTLRIGSKEASLIKGYIGCRRKAGGGAP</sequence>
<evidence type="ECO:0000256" key="7">
    <source>
        <dbReference type="SAM" id="SignalP"/>
    </source>
</evidence>
<keyword evidence="3 7" id="KW-0732">Signal</keyword>
<accession>A0ABT4PZ64</accession>
<protein>
    <submittedName>
        <fullName evidence="8">LppA family lipoprotein</fullName>
    </submittedName>
</protein>
<feature type="signal peptide" evidence="7">
    <location>
        <begin position="1"/>
        <end position="20"/>
    </location>
</feature>
<keyword evidence="9" id="KW-1185">Reference proteome</keyword>
<keyword evidence="4" id="KW-0472">Membrane</keyword>
<dbReference type="PROSITE" id="PS51257">
    <property type="entry name" value="PROKAR_LIPOPROTEIN"/>
    <property type="match status" value="1"/>
</dbReference>
<evidence type="ECO:0000313" key="8">
    <source>
        <dbReference type="EMBL" id="MCZ8381866.1"/>
    </source>
</evidence>
<evidence type="ECO:0000256" key="2">
    <source>
        <dbReference type="ARBA" id="ARBA00022475"/>
    </source>
</evidence>
<evidence type="ECO:0000256" key="5">
    <source>
        <dbReference type="ARBA" id="ARBA00023139"/>
    </source>
</evidence>
<dbReference type="Pfam" id="PF16708">
    <property type="entry name" value="LppA"/>
    <property type="match status" value="1"/>
</dbReference>
<dbReference type="Proteomes" id="UP001142153">
    <property type="component" value="Unassembled WGS sequence"/>
</dbReference>
<gene>
    <name evidence="8" type="ORF">O6P37_23645</name>
</gene>